<gene>
    <name evidence="1" type="ORF">O6H91_06G084400</name>
</gene>
<organism evidence="1 2">
    <name type="scientific">Diphasiastrum complanatum</name>
    <name type="common">Issler's clubmoss</name>
    <name type="synonym">Lycopodium complanatum</name>
    <dbReference type="NCBI Taxonomy" id="34168"/>
    <lineage>
        <taxon>Eukaryota</taxon>
        <taxon>Viridiplantae</taxon>
        <taxon>Streptophyta</taxon>
        <taxon>Embryophyta</taxon>
        <taxon>Tracheophyta</taxon>
        <taxon>Lycopodiopsida</taxon>
        <taxon>Lycopodiales</taxon>
        <taxon>Lycopodiaceae</taxon>
        <taxon>Lycopodioideae</taxon>
        <taxon>Diphasiastrum</taxon>
    </lineage>
</organism>
<accession>A0ACC2DFK3</accession>
<reference evidence="2" key="1">
    <citation type="journal article" date="2024" name="Proc. Natl. Acad. Sci. U.S.A.">
        <title>Extraordinary preservation of gene collinearity over three hundred million years revealed in homosporous lycophytes.</title>
        <authorList>
            <person name="Li C."/>
            <person name="Wickell D."/>
            <person name="Kuo L.Y."/>
            <person name="Chen X."/>
            <person name="Nie B."/>
            <person name="Liao X."/>
            <person name="Peng D."/>
            <person name="Ji J."/>
            <person name="Jenkins J."/>
            <person name="Williams M."/>
            <person name="Shu S."/>
            <person name="Plott C."/>
            <person name="Barry K."/>
            <person name="Rajasekar S."/>
            <person name="Grimwood J."/>
            <person name="Han X."/>
            <person name="Sun S."/>
            <person name="Hou Z."/>
            <person name="He W."/>
            <person name="Dai G."/>
            <person name="Sun C."/>
            <person name="Schmutz J."/>
            <person name="Leebens-Mack J.H."/>
            <person name="Li F.W."/>
            <person name="Wang L."/>
        </authorList>
    </citation>
    <scope>NUCLEOTIDE SEQUENCE [LARGE SCALE GENOMIC DNA]</scope>
    <source>
        <strain evidence="2">cv. PW_Plant_1</strain>
    </source>
</reference>
<name>A0ACC2DFK3_DIPCM</name>
<evidence type="ECO:0000313" key="1">
    <source>
        <dbReference type="EMBL" id="KAJ7553108.1"/>
    </source>
</evidence>
<dbReference type="EMBL" id="CM055097">
    <property type="protein sequence ID" value="KAJ7553108.1"/>
    <property type="molecule type" value="Genomic_DNA"/>
</dbReference>
<comment type="caution">
    <text evidence="1">The sequence shown here is derived from an EMBL/GenBank/DDBJ whole genome shotgun (WGS) entry which is preliminary data.</text>
</comment>
<sequence>MAQISLQRYRSLKLLHHHVIKAKLQPALCLVRSCMIYISDQCVHLQIMPSTQEGALLSTPYQGANVERTLGGYTLFGSKPIFYQLGPGSINSWSHARVGGYVLSRTFLTTGRQEMASKDLYEVLGINKGASQAELKKAYYEMAKKHHPDMNKSDPDAEKKFQEIQQAYEVLKDDEKRAMYDRVGHSAYEQAASGGGPSGSPGGFTGFDFGDFGEGGMAEMLRSMFGRGSPSDGGRTLQLNLELSFREAVEGCRKPVTFYAPVTCSECKGTGVPPGVKPETCSTCRGSGRVTTQQGLFHLQMSCPDCSGSGRSVKEHCKVCGGRGTITEKKLVNVDIPAGVDSGMTIKVSGAGGAGVRGSRAGDLIIQLKVQEDSVFHRDGSDIHVDASISFTQAILGGTVQVPTLTGDVMLKIRPGTQPGQKLVLRGKGIKVMNSNRHGDQFVHLRVSIPKNVSQQQRRLIEEYARLENGEDVHTAAGGSKF</sequence>
<keyword evidence="2" id="KW-1185">Reference proteome</keyword>
<dbReference type="Proteomes" id="UP001162992">
    <property type="component" value="Chromosome 6"/>
</dbReference>
<proteinExistence type="predicted"/>
<protein>
    <submittedName>
        <fullName evidence="1">Uncharacterized protein</fullName>
    </submittedName>
</protein>
<evidence type="ECO:0000313" key="2">
    <source>
        <dbReference type="Proteomes" id="UP001162992"/>
    </source>
</evidence>